<sequence length="303" mass="32828">MGDNPAMNWNFTKMHGAGNDFVVLDGVRQTIEMTPERARALGDRHFGIGADQILLVERSTRPDADFRYRIFNSDGSEVEHCGNGARCFVRFVHEQGLSDRNPLRAEIATGILVLDEGDDEQVTVDMGSTRFDPAALPFDTAGLASRAQGDDTLWELQLDAPPGQPSAVWVSAVAISNPHAVQVVEDVDTAPVPVLGPLIETHPRFPRRVNAGFMQVVDRNNIRLRVFERGVGETLACGTGACAAVAAGIRRGLLDSPVRVQARGGVLTVAWNGEQLRMTGPAESVFTGQVDIDKLVFSMGLNR</sequence>
<dbReference type="PANTHER" id="PTHR31689:SF0">
    <property type="entry name" value="DIAMINOPIMELATE EPIMERASE"/>
    <property type="match status" value="1"/>
</dbReference>
<dbReference type="NCBIfam" id="TIGR00652">
    <property type="entry name" value="DapF"/>
    <property type="match status" value="1"/>
</dbReference>
<evidence type="ECO:0000256" key="1">
    <source>
        <dbReference type="ARBA" id="ARBA00005196"/>
    </source>
</evidence>
<keyword evidence="11" id="KW-1185">Reference proteome</keyword>
<keyword evidence="6 8" id="KW-0413">Isomerase</keyword>
<evidence type="ECO:0000256" key="7">
    <source>
        <dbReference type="ARBA" id="ARBA00051712"/>
    </source>
</evidence>
<evidence type="ECO:0000256" key="6">
    <source>
        <dbReference type="ARBA" id="ARBA00023235"/>
    </source>
</evidence>
<evidence type="ECO:0000313" key="10">
    <source>
        <dbReference type="EMBL" id="WXR74583.1"/>
    </source>
</evidence>
<feature type="active site" description="Proton acceptor" evidence="8">
    <location>
        <position position="237"/>
    </location>
</feature>
<evidence type="ECO:0000256" key="2">
    <source>
        <dbReference type="ARBA" id="ARBA00010219"/>
    </source>
</evidence>
<evidence type="ECO:0000256" key="4">
    <source>
        <dbReference type="ARBA" id="ARBA00022605"/>
    </source>
</evidence>
<protein>
    <recommendedName>
        <fullName evidence="3 8">Diaminopimelate epimerase</fullName>
        <shortName evidence="8">DAP epimerase</shortName>
        <ecNumber evidence="3 8">5.1.1.7</ecNumber>
    </recommendedName>
    <alternativeName>
        <fullName evidence="8">PLP-independent amino acid racemase</fullName>
    </alternativeName>
</protein>
<proteinExistence type="inferred from homology"/>
<dbReference type="PANTHER" id="PTHR31689">
    <property type="entry name" value="DIAMINOPIMELATE EPIMERASE, CHLOROPLASTIC"/>
    <property type="match status" value="1"/>
</dbReference>
<dbReference type="GO" id="GO:0008837">
    <property type="term" value="F:diaminopimelate epimerase activity"/>
    <property type="evidence" value="ECO:0007669"/>
    <property type="project" value="UniProtKB-EC"/>
</dbReference>
<evidence type="ECO:0000313" key="11">
    <source>
        <dbReference type="Proteomes" id="UP001456224"/>
    </source>
</evidence>
<feature type="binding site" evidence="8">
    <location>
        <position position="52"/>
    </location>
    <ligand>
        <name>substrate</name>
    </ligand>
</feature>
<feature type="binding site" evidence="8">
    <location>
        <position position="19"/>
    </location>
    <ligand>
        <name>substrate</name>
    </ligand>
</feature>
<feature type="site" description="Could be important to modulate the pK values of the two catalytic cysteine residues" evidence="8">
    <location>
        <position position="228"/>
    </location>
</feature>
<evidence type="ECO:0000256" key="3">
    <source>
        <dbReference type="ARBA" id="ARBA00013080"/>
    </source>
</evidence>
<feature type="site" description="Could be important to modulate the pK values of the two catalytic cysteine residues" evidence="8">
    <location>
        <position position="179"/>
    </location>
</feature>
<feature type="active site" evidence="9">
    <location>
        <position position="81"/>
    </location>
</feature>
<evidence type="ECO:0000256" key="9">
    <source>
        <dbReference type="PROSITE-ProRule" id="PRU10125"/>
    </source>
</evidence>
<dbReference type="InterPro" id="IPR001653">
    <property type="entry name" value="DAP_epimerase_DapF"/>
</dbReference>
<dbReference type="PROSITE" id="PS01326">
    <property type="entry name" value="DAP_EPIMERASE"/>
    <property type="match status" value="1"/>
</dbReference>
<name>A0ABZ2S4T6_9BURK</name>
<organism evidence="10 11">
    <name type="scientific">Achromobacter veterisilvae</name>
    <dbReference type="NCBI Taxonomy" id="2069367"/>
    <lineage>
        <taxon>Bacteria</taxon>
        <taxon>Pseudomonadati</taxon>
        <taxon>Pseudomonadota</taxon>
        <taxon>Betaproteobacteria</taxon>
        <taxon>Burkholderiales</taxon>
        <taxon>Alcaligenaceae</taxon>
        <taxon>Achromobacter</taxon>
    </lineage>
</organism>
<gene>
    <name evidence="8 10" type="primary">dapF</name>
    <name evidence="10" type="ORF">WHX56_03545</name>
</gene>
<comment type="subunit">
    <text evidence="8">Homodimer.</text>
</comment>
<dbReference type="Pfam" id="PF01678">
    <property type="entry name" value="DAP_epimerase"/>
    <property type="match status" value="2"/>
</dbReference>
<feature type="binding site" evidence="8">
    <location>
        <position position="210"/>
    </location>
    <ligand>
        <name>substrate</name>
    </ligand>
</feature>
<evidence type="ECO:0000256" key="5">
    <source>
        <dbReference type="ARBA" id="ARBA00023154"/>
    </source>
</evidence>
<feature type="binding site" evidence="8">
    <location>
        <begin position="238"/>
        <end position="239"/>
    </location>
    <ligand>
        <name>substrate</name>
    </ligand>
</feature>
<evidence type="ECO:0000256" key="8">
    <source>
        <dbReference type="HAMAP-Rule" id="MF_00197"/>
    </source>
</evidence>
<comment type="catalytic activity">
    <reaction evidence="7 8">
        <text>(2S,6S)-2,6-diaminopimelate = meso-2,6-diaminopimelate</text>
        <dbReference type="Rhea" id="RHEA:15393"/>
        <dbReference type="ChEBI" id="CHEBI:57609"/>
        <dbReference type="ChEBI" id="CHEBI:57791"/>
        <dbReference type="EC" id="5.1.1.7"/>
    </reaction>
</comment>
<dbReference type="SUPFAM" id="SSF54506">
    <property type="entry name" value="Diaminopimelate epimerase-like"/>
    <property type="match status" value="1"/>
</dbReference>
<dbReference type="EC" id="5.1.1.7" evidence="3 8"/>
<feature type="binding site" evidence="8">
    <location>
        <position position="72"/>
    </location>
    <ligand>
        <name>substrate</name>
    </ligand>
</feature>
<dbReference type="HAMAP" id="MF_00197">
    <property type="entry name" value="DAP_epimerase"/>
    <property type="match status" value="1"/>
</dbReference>
<comment type="pathway">
    <text evidence="1 8">Amino-acid biosynthesis; L-lysine biosynthesis via DAP pathway; DL-2,6-diaminopimelate from LL-2,6-diaminopimelate: step 1/1.</text>
</comment>
<dbReference type="RefSeq" id="WP_129240443.1">
    <property type="nucleotide sequence ID" value="NZ_CP148753.1"/>
</dbReference>
<accession>A0ABZ2S4T6</accession>
<dbReference type="InterPro" id="IPR018510">
    <property type="entry name" value="DAP_epimerase_AS"/>
</dbReference>
<feature type="binding site" evidence="8">
    <location>
        <begin position="82"/>
        <end position="83"/>
    </location>
    <ligand>
        <name>substrate</name>
    </ligand>
</feature>
<keyword evidence="8" id="KW-0963">Cytoplasm</keyword>
<feature type="active site" description="Proton donor" evidence="8">
    <location>
        <position position="81"/>
    </location>
</feature>
<feature type="binding site" evidence="8">
    <location>
        <position position="177"/>
    </location>
    <ligand>
        <name>substrate</name>
    </ligand>
</feature>
<keyword evidence="5 8" id="KW-0457">Lysine biosynthesis</keyword>
<dbReference type="Gene3D" id="3.10.310.10">
    <property type="entry name" value="Diaminopimelate Epimerase, Chain A, domain 1"/>
    <property type="match status" value="2"/>
</dbReference>
<dbReference type="EMBL" id="CP148753">
    <property type="protein sequence ID" value="WXR74583.1"/>
    <property type="molecule type" value="Genomic_DNA"/>
</dbReference>
<keyword evidence="4 8" id="KW-0028">Amino-acid biosynthesis</keyword>
<comment type="similarity">
    <text evidence="2 8">Belongs to the diaminopimelate epimerase family.</text>
</comment>
<reference evidence="10 11" key="1">
    <citation type="submission" date="2024-03" db="EMBL/GenBank/DDBJ databases">
        <title>Reference genomes for the five species model microbial community.</title>
        <authorList>
            <person name="Padfield D."/>
        </authorList>
    </citation>
    <scope>NUCLEOTIDE SEQUENCE [LARGE SCALE GENOMIC DNA]</scope>
    <source>
        <strain evidence="10 11">AB1</strain>
    </source>
</reference>
<feature type="binding site" evidence="8">
    <location>
        <begin position="228"/>
        <end position="229"/>
    </location>
    <ligand>
        <name>substrate</name>
    </ligand>
</feature>
<comment type="subcellular location">
    <subcellularLocation>
        <location evidence="8">Cytoplasm</location>
    </subcellularLocation>
</comment>
<dbReference type="Proteomes" id="UP001456224">
    <property type="component" value="Chromosome"/>
</dbReference>
<comment type="function">
    <text evidence="8">Catalyzes the stereoinversion of LL-2,6-diaminopimelate (L,L-DAP) to meso-diaminopimelate (meso-DAP), a precursor of L-lysine and an essential component of the bacterial peptidoglycan.</text>
</comment>